<dbReference type="SUPFAM" id="SSF53335">
    <property type="entry name" value="S-adenosyl-L-methionine-dependent methyltransferases"/>
    <property type="match status" value="1"/>
</dbReference>
<evidence type="ECO:0000313" key="2">
    <source>
        <dbReference type="EMBL" id="SDD38672.1"/>
    </source>
</evidence>
<reference evidence="2 3" key="1">
    <citation type="submission" date="2016-10" db="EMBL/GenBank/DDBJ databases">
        <authorList>
            <person name="de Groot N.N."/>
        </authorList>
    </citation>
    <scope>NUCLEOTIDE SEQUENCE [LARGE SCALE GENOMIC DNA]</scope>
    <source>
        <strain evidence="2 3">MON 2.2</strain>
    </source>
</reference>
<keyword evidence="2" id="KW-0489">Methyltransferase</keyword>
<accession>A0A1G6UB97</accession>
<dbReference type="AlphaFoldDB" id="A0A1G6UB97"/>
<dbReference type="CDD" id="cd02440">
    <property type="entry name" value="AdoMet_MTases"/>
    <property type="match status" value="1"/>
</dbReference>
<dbReference type="RefSeq" id="WP_157676963.1">
    <property type="nucleotide sequence ID" value="NZ_LT629688.1"/>
</dbReference>
<organism evidence="2 3">
    <name type="scientific">Auraticoccus monumenti</name>
    <dbReference type="NCBI Taxonomy" id="675864"/>
    <lineage>
        <taxon>Bacteria</taxon>
        <taxon>Bacillati</taxon>
        <taxon>Actinomycetota</taxon>
        <taxon>Actinomycetes</taxon>
        <taxon>Propionibacteriales</taxon>
        <taxon>Propionibacteriaceae</taxon>
        <taxon>Auraticoccus</taxon>
    </lineage>
</organism>
<dbReference type="Proteomes" id="UP000198546">
    <property type="component" value="Chromosome i"/>
</dbReference>
<feature type="domain" description="Methyltransferase type 11" evidence="1">
    <location>
        <begin position="59"/>
        <end position="151"/>
    </location>
</feature>
<dbReference type="InterPro" id="IPR013216">
    <property type="entry name" value="Methyltransf_11"/>
</dbReference>
<dbReference type="Pfam" id="PF08241">
    <property type="entry name" value="Methyltransf_11"/>
    <property type="match status" value="1"/>
</dbReference>
<sequence length="248" mass="27391">MTDIDQRTRQAWEQASTKHVREYDELLAEARTADLFPVERELLDPILRTGPRVVHPQSGHGIDDVALVRAGAVAVVGLDYSTTAVGAAQRRADELGVPCRYLVAVLPSTPLADGCADLVYTGKGALNWLGDLTAWAREMARLLRPGGHLFVHEAHPLVPVFSWDADEPRVRADRGYFAEKHVNDTFPGHGAVERQHTLAQTVMAVLDAGLELVDLREHPEPFWRPDGVDAAVWDGRLPNTYSLLARRS</sequence>
<proteinExistence type="predicted"/>
<gene>
    <name evidence="2" type="ORF">SAMN04489747_0843</name>
</gene>
<dbReference type="EMBL" id="LT629688">
    <property type="protein sequence ID" value="SDD38672.1"/>
    <property type="molecule type" value="Genomic_DNA"/>
</dbReference>
<keyword evidence="2" id="KW-0808">Transferase</keyword>
<dbReference type="InterPro" id="IPR029063">
    <property type="entry name" value="SAM-dependent_MTases_sf"/>
</dbReference>
<dbReference type="OrthoDB" id="5566900at2"/>
<protein>
    <submittedName>
        <fullName evidence="2">Methyltransferase domain-containing protein</fullName>
    </submittedName>
</protein>
<dbReference type="GO" id="GO:0008757">
    <property type="term" value="F:S-adenosylmethionine-dependent methyltransferase activity"/>
    <property type="evidence" value="ECO:0007669"/>
    <property type="project" value="InterPro"/>
</dbReference>
<evidence type="ECO:0000259" key="1">
    <source>
        <dbReference type="Pfam" id="PF08241"/>
    </source>
</evidence>
<keyword evidence="3" id="KW-1185">Reference proteome</keyword>
<evidence type="ECO:0000313" key="3">
    <source>
        <dbReference type="Proteomes" id="UP000198546"/>
    </source>
</evidence>
<name>A0A1G6UB97_9ACTN</name>
<dbReference type="Gene3D" id="3.40.50.150">
    <property type="entry name" value="Vaccinia Virus protein VP39"/>
    <property type="match status" value="1"/>
</dbReference>
<dbReference type="GO" id="GO:0032259">
    <property type="term" value="P:methylation"/>
    <property type="evidence" value="ECO:0007669"/>
    <property type="project" value="UniProtKB-KW"/>
</dbReference>
<dbReference type="STRING" id="675864.SAMN04489747_0843"/>